<dbReference type="RefSeq" id="WP_227734023.1">
    <property type="nucleotide sequence ID" value="NZ_JAJEPV010000077.1"/>
</dbReference>
<evidence type="ECO:0000256" key="2">
    <source>
        <dbReference type="ARBA" id="ARBA00022553"/>
    </source>
</evidence>
<dbReference type="Gene3D" id="6.10.340.10">
    <property type="match status" value="1"/>
</dbReference>
<dbReference type="PROSITE" id="PS50885">
    <property type="entry name" value="HAMP"/>
    <property type="match status" value="1"/>
</dbReference>
<feature type="domain" description="HAMP" evidence="6">
    <location>
        <begin position="316"/>
        <end position="373"/>
    </location>
</feature>
<reference evidence="7 8" key="1">
    <citation type="submission" date="2021-10" db="EMBL/GenBank/DDBJ databases">
        <title>Anaerobic single-cell dispensing facilitates the cultivation of human gut bacteria.</title>
        <authorList>
            <person name="Afrizal A."/>
        </authorList>
    </citation>
    <scope>NUCLEOTIDE SEQUENCE [LARGE SCALE GENOMIC DNA]</scope>
    <source>
        <strain evidence="7 8">CLA-AA-H273</strain>
    </source>
</reference>
<keyword evidence="2" id="KW-0597">Phosphoprotein</keyword>
<dbReference type="Proteomes" id="UP001197795">
    <property type="component" value="Unassembled WGS sequence"/>
</dbReference>
<keyword evidence="8" id="KW-1185">Reference proteome</keyword>
<accession>A0AAE3D9U5</accession>
<dbReference type="GO" id="GO:0016020">
    <property type="term" value="C:membrane"/>
    <property type="evidence" value="ECO:0007669"/>
    <property type="project" value="UniProtKB-SubCell"/>
</dbReference>
<dbReference type="InterPro" id="IPR003594">
    <property type="entry name" value="HATPase_dom"/>
</dbReference>
<dbReference type="Gene3D" id="3.30.565.10">
    <property type="entry name" value="Histidine kinase-like ATPase, C-terminal domain"/>
    <property type="match status" value="1"/>
</dbReference>
<dbReference type="InterPro" id="IPR050640">
    <property type="entry name" value="Bact_2-comp_sensor_kinase"/>
</dbReference>
<evidence type="ECO:0000259" key="6">
    <source>
        <dbReference type="PROSITE" id="PS50885"/>
    </source>
</evidence>
<evidence type="ECO:0000313" key="7">
    <source>
        <dbReference type="EMBL" id="MCC2121350.1"/>
    </source>
</evidence>
<evidence type="ECO:0000256" key="3">
    <source>
        <dbReference type="ARBA" id="ARBA00022679"/>
    </source>
</evidence>
<keyword evidence="4 7" id="KW-0418">Kinase</keyword>
<dbReference type="SUPFAM" id="SSF55874">
    <property type="entry name" value="ATPase domain of HSP90 chaperone/DNA topoisomerase II/histidine kinase"/>
    <property type="match status" value="1"/>
</dbReference>
<feature type="transmembrane region" description="Helical" evidence="5">
    <location>
        <begin position="292"/>
        <end position="315"/>
    </location>
</feature>
<keyword evidence="3" id="KW-0808">Transferase</keyword>
<keyword evidence="5" id="KW-1133">Transmembrane helix</keyword>
<dbReference type="InterPro" id="IPR003660">
    <property type="entry name" value="HAMP_dom"/>
</dbReference>
<dbReference type="InterPro" id="IPR010559">
    <property type="entry name" value="Sig_transdc_His_kin_internal"/>
</dbReference>
<comment type="caution">
    <text evidence="7">The sequence shown here is derived from an EMBL/GenBank/DDBJ whole genome shotgun (WGS) entry which is preliminary data.</text>
</comment>
<name>A0AAE3D9U5_9FIRM</name>
<dbReference type="PANTHER" id="PTHR34220">
    <property type="entry name" value="SENSOR HISTIDINE KINASE YPDA"/>
    <property type="match status" value="1"/>
</dbReference>
<keyword evidence="5" id="KW-0472">Membrane</keyword>
<dbReference type="PANTHER" id="PTHR34220:SF7">
    <property type="entry name" value="SENSOR HISTIDINE KINASE YPDA"/>
    <property type="match status" value="1"/>
</dbReference>
<evidence type="ECO:0000256" key="5">
    <source>
        <dbReference type="SAM" id="Phobius"/>
    </source>
</evidence>
<keyword evidence="5" id="KW-0812">Transmembrane</keyword>
<dbReference type="Pfam" id="PF06580">
    <property type="entry name" value="His_kinase"/>
    <property type="match status" value="1"/>
</dbReference>
<evidence type="ECO:0000313" key="8">
    <source>
        <dbReference type="Proteomes" id="UP001197795"/>
    </source>
</evidence>
<evidence type="ECO:0000256" key="4">
    <source>
        <dbReference type="ARBA" id="ARBA00022777"/>
    </source>
</evidence>
<sequence>MSNLSQRFNNLSLYKKILLILSTTLLFVFFAFVVGIQLLSQYYARELYTSNAQSLNYVSSFVSARMETVESGSARILSDTIIQTNLTDIMDAPTSIRNAQRKQTIYQALYPYIFDDDYIKSISLVLPDDTLICMGNTSDLDAFPLEELAENAAACQGRASWSAPASPGNTIVLYRDIRQLRHLTLDHLAYLYIVIDLDQLISDALENAGYSLSTHSRFILFAGNAQFYPQETYHPEQYSSLLQSLNHGSSHYSILSIDKRKTFVIQGDFPRTGWNYLYFQDYDPLFSAIHTVLIRMILFSAVVVMIALFLALLLLRRILHHLDLLVEKIRRFGQGLPDPEDTAHYDYSLRTDEIGQLHVSFDEMKSNVKTLRDKNYEKQLLLRDTNIKMLQQQINPHFLYNTLDTINWMAQKYGADDISTMVRSLGNLFRAAVNSKEDLIPLKKELDVLKDYIRIQQIRFGDRLDFQLHVPDDISHIYVPTLCIQPLVENALKYALEFSDDVCHITVTISEKDTVYQITVANTGSYFEDDLIWKLEHRQVTPQGSGVGLVNINSRLKLLFGDRYGLSIYNEDGMAIVLLSIPKEREDSYAQIDDCR</sequence>
<dbReference type="SMART" id="SM00387">
    <property type="entry name" value="HATPase_c"/>
    <property type="match status" value="1"/>
</dbReference>
<protein>
    <submittedName>
        <fullName evidence="7">Sensor histidine kinase</fullName>
    </submittedName>
</protein>
<dbReference type="GO" id="GO:0000155">
    <property type="term" value="F:phosphorelay sensor kinase activity"/>
    <property type="evidence" value="ECO:0007669"/>
    <property type="project" value="InterPro"/>
</dbReference>
<feature type="transmembrane region" description="Helical" evidence="5">
    <location>
        <begin position="17"/>
        <end position="39"/>
    </location>
</feature>
<proteinExistence type="predicted"/>
<dbReference type="AlphaFoldDB" id="A0AAE3D9U5"/>
<gene>
    <name evidence="7" type="ORF">LKD75_17485</name>
</gene>
<dbReference type="InterPro" id="IPR036890">
    <property type="entry name" value="HATPase_C_sf"/>
</dbReference>
<evidence type="ECO:0000256" key="1">
    <source>
        <dbReference type="ARBA" id="ARBA00004370"/>
    </source>
</evidence>
<organism evidence="7 8">
    <name type="scientific">Waltera acetigignens</name>
    <dbReference type="NCBI Taxonomy" id="2981769"/>
    <lineage>
        <taxon>Bacteria</taxon>
        <taxon>Bacillati</taxon>
        <taxon>Bacillota</taxon>
        <taxon>Clostridia</taxon>
        <taxon>Lachnospirales</taxon>
        <taxon>Lachnospiraceae</taxon>
        <taxon>Waltera</taxon>
    </lineage>
</organism>
<comment type="subcellular location">
    <subcellularLocation>
        <location evidence="1">Membrane</location>
    </subcellularLocation>
</comment>
<dbReference type="EMBL" id="JAJEPV010000077">
    <property type="protein sequence ID" value="MCC2121350.1"/>
    <property type="molecule type" value="Genomic_DNA"/>
</dbReference>